<dbReference type="AlphaFoldDB" id="A0A5C3N4I1"/>
<dbReference type="OrthoDB" id="10261782at2759"/>
<accession>A0A5C3N4I1</accession>
<evidence type="ECO:0000313" key="2">
    <source>
        <dbReference type="EMBL" id="TFK51905.1"/>
    </source>
</evidence>
<dbReference type="STRING" id="5364.A0A5C3N4I1"/>
<feature type="signal peptide" evidence="1">
    <location>
        <begin position="1"/>
        <end position="23"/>
    </location>
</feature>
<dbReference type="InterPro" id="IPR038921">
    <property type="entry name" value="YOR389W-like"/>
</dbReference>
<protein>
    <submittedName>
        <fullName evidence="2">Uncharacterized protein</fullName>
    </submittedName>
</protein>
<feature type="chain" id="PRO_5022765375" evidence="1">
    <location>
        <begin position="24"/>
        <end position="515"/>
    </location>
</feature>
<keyword evidence="3" id="KW-1185">Reference proteome</keyword>
<keyword evidence="1" id="KW-0732">Signal</keyword>
<proteinExistence type="predicted"/>
<sequence length="515" mass="57615">MFVKLPRMKSSLLLLGLTILSSANPITPEYSPSHDLTSNANHIFNAIHSSMRQWGSSLNHNGMSFFLATVPKGTQLYHGSGTGEPVSGMEWLAFEPEHSLIFAGRARPMPGKVAASDGVTYPPLEGIDGPWRFPGSMETDSLQRPLSKSTLPNEELGGYLHTYRAPRDLRLLYIDGESAAKSIKGTLDTQNCILLNDPQMHKWRDYERAQAMCDLALTEWGGRIDGILRMEGGFEIIMCSFQASLERVRVTRAKRVFWGDNGSDEWAVFDYFRAVAARYDGIGGGRVQLNYDRFVTAFDGKYGIDLFRDVGGRVLPRLVNASAAQLRMAREDVDRLVLHTASDAALLGDPFNWQAIADMVVSRYTPRLKHIVSGALPTLQAVRGEIERTLQPFIDYARRNATSEVERCAMQFIPDTAPPPSRSMAAAVILHISRTICSTLLSAGEEDTFEAAVQRVRELIDYLGWTSWVECQPCDPDQLCMLPIWEWGTLEDFTSPRCLNSTQIDTARNTYWDFE</sequence>
<organism evidence="2 3">
    <name type="scientific">Heliocybe sulcata</name>
    <dbReference type="NCBI Taxonomy" id="5364"/>
    <lineage>
        <taxon>Eukaryota</taxon>
        <taxon>Fungi</taxon>
        <taxon>Dikarya</taxon>
        <taxon>Basidiomycota</taxon>
        <taxon>Agaricomycotina</taxon>
        <taxon>Agaricomycetes</taxon>
        <taxon>Gloeophyllales</taxon>
        <taxon>Gloeophyllaceae</taxon>
        <taxon>Heliocybe</taxon>
    </lineage>
</organism>
<evidence type="ECO:0000256" key="1">
    <source>
        <dbReference type="SAM" id="SignalP"/>
    </source>
</evidence>
<name>A0A5C3N4I1_9AGAM</name>
<evidence type="ECO:0000313" key="3">
    <source>
        <dbReference type="Proteomes" id="UP000305948"/>
    </source>
</evidence>
<dbReference type="PANTHER" id="PTHR35204">
    <property type="entry name" value="YALI0A21131P"/>
    <property type="match status" value="1"/>
</dbReference>
<dbReference type="PANTHER" id="PTHR35204:SF1">
    <property type="entry name" value="ENTEROTOXIN"/>
    <property type="match status" value="1"/>
</dbReference>
<dbReference type="Proteomes" id="UP000305948">
    <property type="component" value="Unassembled WGS sequence"/>
</dbReference>
<dbReference type="EMBL" id="ML213510">
    <property type="protein sequence ID" value="TFK51905.1"/>
    <property type="molecule type" value="Genomic_DNA"/>
</dbReference>
<reference evidence="2 3" key="1">
    <citation type="journal article" date="2019" name="Nat. Ecol. Evol.">
        <title>Megaphylogeny resolves global patterns of mushroom evolution.</title>
        <authorList>
            <person name="Varga T."/>
            <person name="Krizsan K."/>
            <person name="Foldi C."/>
            <person name="Dima B."/>
            <person name="Sanchez-Garcia M."/>
            <person name="Sanchez-Ramirez S."/>
            <person name="Szollosi G.J."/>
            <person name="Szarkandi J.G."/>
            <person name="Papp V."/>
            <person name="Albert L."/>
            <person name="Andreopoulos W."/>
            <person name="Angelini C."/>
            <person name="Antonin V."/>
            <person name="Barry K.W."/>
            <person name="Bougher N.L."/>
            <person name="Buchanan P."/>
            <person name="Buyck B."/>
            <person name="Bense V."/>
            <person name="Catcheside P."/>
            <person name="Chovatia M."/>
            <person name="Cooper J."/>
            <person name="Damon W."/>
            <person name="Desjardin D."/>
            <person name="Finy P."/>
            <person name="Geml J."/>
            <person name="Haridas S."/>
            <person name="Hughes K."/>
            <person name="Justo A."/>
            <person name="Karasinski D."/>
            <person name="Kautmanova I."/>
            <person name="Kiss B."/>
            <person name="Kocsube S."/>
            <person name="Kotiranta H."/>
            <person name="LaButti K.M."/>
            <person name="Lechner B.E."/>
            <person name="Liimatainen K."/>
            <person name="Lipzen A."/>
            <person name="Lukacs Z."/>
            <person name="Mihaltcheva S."/>
            <person name="Morgado L.N."/>
            <person name="Niskanen T."/>
            <person name="Noordeloos M.E."/>
            <person name="Ohm R.A."/>
            <person name="Ortiz-Santana B."/>
            <person name="Ovrebo C."/>
            <person name="Racz N."/>
            <person name="Riley R."/>
            <person name="Savchenko A."/>
            <person name="Shiryaev A."/>
            <person name="Soop K."/>
            <person name="Spirin V."/>
            <person name="Szebenyi C."/>
            <person name="Tomsovsky M."/>
            <person name="Tulloss R.E."/>
            <person name="Uehling J."/>
            <person name="Grigoriev I.V."/>
            <person name="Vagvolgyi C."/>
            <person name="Papp T."/>
            <person name="Martin F.M."/>
            <person name="Miettinen O."/>
            <person name="Hibbett D.S."/>
            <person name="Nagy L.G."/>
        </authorList>
    </citation>
    <scope>NUCLEOTIDE SEQUENCE [LARGE SCALE GENOMIC DNA]</scope>
    <source>
        <strain evidence="2 3">OMC1185</strain>
    </source>
</reference>
<gene>
    <name evidence="2" type="ORF">OE88DRAFT_1658605</name>
</gene>